<dbReference type="InterPro" id="IPR052583">
    <property type="entry name" value="ATP-helicase/E3_Ub-Ligase"/>
</dbReference>
<comment type="caution">
    <text evidence="7">The sequence shown here is derived from an EMBL/GenBank/DDBJ whole genome shotgun (WGS) entry which is preliminary data.</text>
</comment>
<dbReference type="Pfam" id="PF26021">
    <property type="entry name" value="Ferritin_C144_05"/>
    <property type="match status" value="1"/>
</dbReference>
<feature type="region of interest" description="Disordered" evidence="4">
    <location>
        <begin position="729"/>
        <end position="750"/>
    </location>
</feature>
<dbReference type="GO" id="GO:0005634">
    <property type="term" value="C:nucleus"/>
    <property type="evidence" value="ECO:0007669"/>
    <property type="project" value="TreeGrafter"/>
</dbReference>
<evidence type="ECO:0000259" key="5">
    <source>
        <dbReference type="PROSITE" id="PS51192"/>
    </source>
</evidence>
<dbReference type="EMBL" id="VFLP01000016">
    <property type="protein sequence ID" value="TRX95366.1"/>
    <property type="molecule type" value="Genomic_DNA"/>
</dbReference>
<dbReference type="GO" id="GO:0000209">
    <property type="term" value="P:protein polyubiquitination"/>
    <property type="evidence" value="ECO:0007669"/>
    <property type="project" value="TreeGrafter"/>
</dbReference>
<dbReference type="Gene3D" id="3.40.50.300">
    <property type="entry name" value="P-loop containing nucleotide triphosphate hydrolases"/>
    <property type="match status" value="1"/>
</dbReference>
<feature type="domain" description="Helicase ATP-binding" evidence="5">
    <location>
        <begin position="322"/>
        <end position="534"/>
    </location>
</feature>
<keyword evidence="8" id="KW-1185">Reference proteome</keyword>
<dbReference type="InterPro" id="IPR027417">
    <property type="entry name" value="P-loop_NTPase"/>
</dbReference>
<name>A0A553I593_9PEZI</name>
<dbReference type="GO" id="GO:0016787">
    <property type="term" value="F:hydrolase activity"/>
    <property type="evidence" value="ECO:0007669"/>
    <property type="project" value="UniProtKB-KW"/>
</dbReference>
<keyword evidence="2" id="KW-0378">Hydrolase</keyword>
<keyword evidence="1" id="KW-0547">Nucleotide-binding</keyword>
<dbReference type="STRING" id="2512241.A0A553I593"/>
<evidence type="ECO:0000256" key="1">
    <source>
        <dbReference type="ARBA" id="ARBA00022741"/>
    </source>
</evidence>
<dbReference type="GO" id="GO:0006974">
    <property type="term" value="P:DNA damage response"/>
    <property type="evidence" value="ECO:0007669"/>
    <property type="project" value="TreeGrafter"/>
</dbReference>
<dbReference type="Proteomes" id="UP000319160">
    <property type="component" value="Unassembled WGS sequence"/>
</dbReference>
<dbReference type="PANTHER" id="PTHR45865:SF1">
    <property type="entry name" value="E3 UBIQUITIN-PROTEIN LIGASE SHPRH"/>
    <property type="match status" value="1"/>
</dbReference>
<dbReference type="PROSITE" id="PS51192">
    <property type="entry name" value="HELICASE_ATP_BIND_1"/>
    <property type="match status" value="1"/>
</dbReference>
<organism evidence="7 8">
    <name type="scientific">Xylaria flabelliformis</name>
    <dbReference type="NCBI Taxonomy" id="2512241"/>
    <lineage>
        <taxon>Eukaryota</taxon>
        <taxon>Fungi</taxon>
        <taxon>Dikarya</taxon>
        <taxon>Ascomycota</taxon>
        <taxon>Pezizomycotina</taxon>
        <taxon>Sordariomycetes</taxon>
        <taxon>Xylariomycetidae</taxon>
        <taxon>Xylariales</taxon>
        <taxon>Xylariaceae</taxon>
        <taxon>Xylaria</taxon>
    </lineage>
</organism>
<dbReference type="InterPro" id="IPR049730">
    <property type="entry name" value="SNF2/RAD54-like_C"/>
</dbReference>
<evidence type="ECO:0000313" key="8">
    <source>
        <dbReference type="Proteomes" id="UP000319160"/>
    </source>
</evidence>
<dbReference type="InterPro" id="IPR001650">
    <property type="entry name" value="Helicase_C-like"/>
</dbReference>
<evidence type="ECO:0000256" key="3">
    <source>
        <dbReference type="ARBA" id="ARBA00022840"/>
    </source>
</evidence>
<sequence>MPKALHRKKKDKEIKSYHNDPFPPCLLAALGGLAADARSSSDNSKERPSKRRKVGDIDLIPILRENFTLSRPIQKCSSQRDSPEVGQITCNDAGRYFTFYFGKGALTIRPKSNAPFDASVCVLYTDQSFSDTTLAALAVLHLSREDNTQEGALTVLTTISIDKSNTMHHMHFTLNVNFNTATYTLRNARQRSLSQHVLDVLQNHEPNQASASENNPILPSAFYGVVFMPDRESFNDLNTVSIPGLKATLFPFQKRAVQWLLMREQVKYSGTGPDGSLQLVTRPRPPETVLPLSFDALNDVNGQRFYVSDLYHIVTRDITPFRESENSLRGGILAEEMGLGKTVEIISLILTHKRDTYPDTEIDTHTNKVVHPTGATLIVTPDTLQNQWVSEFKKHAPDLFVMKYPGMKAWANDKALNREHEGESLVNRFISELRGCDVVITTYSVLQTELHYAVAPPERSMRYEKRHERHTSPLVQIGWWRICLDEAQQIDSGVSSAAKVACLIPRVNAWAVTGTPVKDDPNDLWGLLLFLRYEPFASYQVTWKALLRTHKTLFGELFNRIAIRHSKKAVRDELKLPSQKRCLVTMPFTAIEEHHYQAQFSALVEKAGLSEQGVPINVDWDPDDPLVIEFMKKALASLRQTVLHPELGLNDRARVVVYKTLTEHLETMIEHSEACIKSHQRSCLVAKLSRGQLLENSPRVKEALKIWEEVLEEVEPIVQEAREELQRALENAQQEQTNPGDRESTDEEALETAKVGDCRRKLRLFLDLQHRAKFFIASAFFQIKTDIDFTQPGSDEFRSLEQREAEGYESAQKIRRELLQDPLTKASKLMQKIRERASTQSFVEIPDIITSDMHGIESGQIAANLEILSASLNEQADVIDDLRENVIQLLLKPLVDAENEEETTGEEYEDSTKVQDHLMVYSLALGAIIGDRQEALTGLVNERIRYETIAAEGMAKQGEGHAPEKLLELLELRREVKPQPNETSLRGIIGQLRELSTGLRHDAFRGSSRARVELQIVTTQLRITQDILTKQSKVTTSLERDLEFFTSAMNARVDFYRQLQSISDNVAPLAPEISAAFDASWGNYLAQEADLRSKTEHWRSSRRHPYQDTTTLSEFNNRAPKVAKQLPYLKLGHEQEPKGWGVYSSIHDDKKRAIQNITLDGPSYSTKVDTLVKHLIWLQEEDPGAKSIIFTQFRTFFRILEQALTEHHIGFATFARSGNRSLEIQRFKDDPTVSCLLMDAKAHSSGLNLVNASHVFFCEPLLNTALELQAIARVDRIGQEHETTVWLYVVENTVEENIYALSERRRLEHIVEDDPKGKAKETTEEGVEDSMLEAANSRELEQSSWSRLMDKSEEGETVDKGDLWECLFGTEV</sequence>
<dbReference type="OrthoDB" id="5330228at2759"/>
<evidence type="ECO:0000256" key="4">
    <source>
        <dbReference type="SAM" id="MobiDB-lite"/>
    </source>
</evidence>
<evidence type="ECO:0008006" key="9">
    <source>
        <dbReference type="Google" id="ProtNLM"/>
    </source>
</evidence>
<dbReference type="InterPro" id="IPR000330">
    <property type="entry name" value="SNF2_N"/>
</dbReference>
<evidence type="ECO:0000259" key="6">
    <source>
        <dbReference type="PROSITE" id="PS51194"/>
    </source>
</evidence>
<accession>A0A553I593</accession>
<keyword evidence="3" id="KW-0067">ATP-binding</keyword>
<dbReference type="SMART" id="SM00490">
    <property type="entry name" value="HELICc"/>
    <property type="match status" value="1"/>
</dbReference>
<dbReference type="Pfam" id="PF00176">
    <property type="entry name" value="SNF2-rel_dom"/>
    <property type="match status" value="1"/>
</dbReference>
<dbReference type="Pfam" id="PF00271">
    <property type="entry name" value="Helicase_C"/>
    <property type="match status" value="1"/>
</dbReference>
<dbReference type="PROSITE" id="PS51194">
    <property type="entry name" value="HELICASE_CTER"/>
    <property type="match status" value="1"/>
</dbReference>
<evidence type="ECO:0000256" key="2">
    <source>
        <dbReference type="ARBA" id="ARBA00022801"/>
    </source>
</evidence>
<proteinExistence type="predicted"/>
<reference evidence="8" key="1">
    <citation type="submission" date="2019-06" db="EMBL/GenBank/DDBJ databases">
        <title>Draft genome sequence of the griseofulvin-producing fungus Xylaria cubensis strain G536.</title>
        <authorList>
            <person name="Mead M.E."/>
            <person name="Raja H.A."/>
            <person name="Steenwyk J.L."/>
            <person name="Knowles S.L."/>
            <person name="Oberlies N.H."/>
            <person name="Rokas A."/>
        </authorList>
    </citation>
    <scope>NUCLEOTIDE SEQUENCE [LARGE SCALE GENOMIC DNA]</scope>
    <source>
        <strain evidence="8">G536</strain>
    </source>
</reference>
<dbReference type="SUPFAM" id="SSF52540">
    <property type="entry name" value="P-loop containing nucleoside triphosphate hydrolases"/>
    <property type="match status" value="2"/>
</dbReference>
<feature type="region of interest" description="Disordered" evidence="4">
    <location>
        <begin position="1313"/>
        <end position="1356"/>
    </location>
</feature>
<evidence type="ECO:0000313" key="7">
    <source>
        <dbReference type="EMBL" id="TRX95366.1"/>
    </source>
</evidence>
<dbReference type="GO" id="GO:0005524">
    <property type="term" value="F:ATP binding"/>
    <property type="evidence" value="ECO:0007669"/>
    <property type="project" value="InterPro"/>
</dbReference>
<dbReference type="InterPro" id="IPR038718">
    <property type="entry name" value="SNF2-like_sf"/>
</dbReference>
<feature type="compositionally biased region" description="Basic and acidic residues" evidence="4">
    <location>
        <begin position="1313"/>
        <end position="1323"/>
    </location>
</feature>
<dbReference type="InterPro" id="IPR059033">
    <property type="entry name" value="C144_05_dom"/>
</dbReference>
<dbReference type="Gene3D" id="3.40.50.10810">
    <property type="entry name" value="Tandem AAA-ATPase domain"/>
    <property type="match status" value="1"/>
</dbReference>
<protein>
    <recommendedName>
        <fullName evidence="9">Helicase ATP-binding domain-containing protein</fullName>
    </recommendedName>
</protein>
<feature type="region of interest" description="Disordered" evidence="4">
    <location>
        <begin position="1"/>
        <end position="22"/>
    </location>
</feature>
<dbReference type="GO" id="GO:0061630">
    <property type="term" value="F:ubiquitin protein ligase activity"/>
    <property type="evidence" value="ECO:0007669"/>
    <property type="project" value="TreeGrafter"/>
</dbReference>
<dbReference type="CDD" id="cd18793">
    <property type="entry name" value="SF2_C_SNF"/>
    <property type="match status" value="1"/>
</dbReference>
<feature type="domain" description="Helicase C-terminal" evidence="6">
    <location>
        <begin position="1170"/>
        <end position="1331"/>
    </location>
</feature>
<feature type="compositionally biased region" description="Basic residues" evidence="4">
    <location>
        <begin position="1"/>
        <end position="10"/>
    </location>
</feature>
<dbReference type="SMART" id="SM00487">
    <property type="entry name" value="DEXDc"/>
    <property type="match status" value="1"/>
</dbReference>
<gene>
    <name evidence="7" type="ORF">FHL15_003697</name>
</gene>
<dbReference type="InterPro" id="IPR014001">
    <property type="entry name" value="Helicase_ATP-bd"/>
</dbReference>
<dbReference type="PANTHER" id="PTHR45865">
    <property type="entry name" value="E3 UBIQUITIN-PROTEIN LIGASE SHPRH FAMILY MEMBER"/>
    <property type="match status" value="1"/>
</dbReference>